<dbReference type="AlphaFoldDB" id="A0AAD9GR60"/>
<keyword evidence="3" id="KW-1185">Reference proteome</keyword>
<protein>
    <recommendedName>
        <fullName evidence="4">FYVE-type domain-containing protein</fullName>
    </recommendedName>
</protein>
<organism evidence="2 3">
    <name type="scientific">Phytophthora citrophthora</name>
    <dbReference type="NCBI Taxonomy" id="4793"/>
    <lineage>
        <taxon>Eukaryota</taxon>
        <taxon>Sar</taxon>
        <taxon>Stramenopiles</taxon>
        <taxon>Oomycota</taxon>
        <taxon>Peronosporomycetes</taxon>
        <taxon>Peronosporales</taxon>
        <taxon>Peronosporaceae</taxon>
        <taxon>Phytophthora</taxon>
    </lineage>
</organism>
<dbReference type="Gene3D" id="3.30.40.10">
    <property type="entry name" value="Zinc/RING finger domain, C3HC4 (zinc finger)"/>
    <property type="match status" value="1"/>
</dbReference>
<accession>A0AAD9GR60</accession>
<evidence type="ECO:0000256" key="1">
    <source>
        <dbReference type="SAM" id="MobiDB-lite"/>
    </source>
</evidence>
<comment type="caution">
    <text evidence="2">The sequence shown here is derived from an EMBL/GenBank/DDBJ whole genome shotgun (WGS) entry which is preliminary data.</text>
</comment>
<dbReference type="InterPro" id="IPR023393">
    <property type="entry name" value="START-like_dom_sf"/>
</dbReference>
<gene>
    <name evidence="2" type="ORF">P3T76_005691</name>
</gene>
<dbReference type="Gene3D" id="3.30.530.20">
    <property type="match status" value="1"/>
</dbReference>
<evidence type="ECO:0000313" key="2">
    <source>
        <dbReference type="EMBL" id="KAK1943054.1"/>
    </source>
</evidence>
<dbReference type="EMBL" id="JASMQC010000008">
    <property type="protein sequence ID" value="KAK1943054.1"/>
    <property type="molecule type" value="Genomic_DNA"/>
</dbReference>
<dbReference type="SUPFAM" id="SSF57903">
    <property type="entry name" value="FYVE/PHD zinc finger"/>
    <property type="match status" value="1"/>
</dbReference>
<name>A0AAD9GR60_9STRA</name>
<evidence type="ECO:0008006" key="4">
    <source>
        <dbReference type="Google" id="ProtNLM"/>
    </source>
</evidence>
<reference evidence="2" key="1">
    <citation type="submission" date="2023-08" db="EMBL/GenBank/DDBJ databases">
        <title>Reference Genome Resource for the Citrus Pathogen Phytophthora citrophthora.</title>
        <authorList>
            <person name="Moller H."/>
            <person name="Coetzee B."/>
            <person name="Rose L.J."/>
            <person name="Van Niekerk J.M."/>
        </authorList>
    </citation>
    <scope>NUCLEOTIDE SEQUENCE</scope>
    <source>
        <strain evidence="2">STE-U-9442</strain>
    </source>
</reference>
<feature type="region of interest" description="Disordered" evidence="1">
    <location>
        <begin position="66"/>
        <end position="127"/>
    </location>
</feature>
<dbReference type="InterPro" id="IPR052727">
    <property type="entry name" value="Rab4/Rab5_effector"/>
</dbReference>
<dbReference type="PANTHER" id="PTHR13510">
    <property type="entry name" value="FYVE-FINGER-CONTAINING RAB5 EFFECTOR PROTEIN RABENOSYN-5-RELATED"/>
    <property type="match status" value="1"/>
</dbReference>
<feature type="compositionally biased region" description="Low complexity" evidence="1">
    <location>
        <begin position="84"/>
        <end position="98"/>
    </location>
</feature>
<sequence>MGKSKLPPNVFPELQLSNAEKQAIVNYTDDLVAETLTASEKFIAHHRKLNPERWKYVKTQEHLHVYRSRRRKSSSTVDPPQLLSLSEMSSGGSFASSDGTGGSQTKASSSGSRNHRHDSDYLTDGSLLERARPHRVPVVIVTGKMEGTVEDAAFGALADNEARWRLRDGYIGDEYDDQKLLATVESPSHDDPFRFLGVKWATKVLGTFMTQRDMVYVESTGITRDSNGERVAYVLMHSYALDRVPELSEFGVIRTRLSTCFIMRSHSERQVEVFCRAFNDMGGDIMENVTVNIFKETLLAVGGLVQCSYVKKLKWQMTAREREAREHATNLAAQAHAPTHCASCHHSLSKFGRLIQSGSACQVCRRVFCSKCTVTKRVGVDFGNSGGITEKNMDFCQECMSLAMKLPAWNVALDTLPKDSHRMHENSSLSSSQAKSLSKSRTKSFSLTSSGCEGTL</sequence>
<dbReference type="Proteomes" id="UP001259832">
    <property type="component" value="Unassembled WGS sequence"/>
</dbReference>
<proteinExistence type="predicted"/>
<dbReference type="CDD" id="cd00065">
    <property type="entry name" value="FYVE_like_SF"/>
    <property type="match status" value="1"/>
</dbReference>
<evidence type="ECO:0000313" key="3">
    <source>
        <dbReference type="Proteomes" id="UP001259832"/>
    </source>
</evidence>
<dbReference type="PANTHER" id="PTHR13510:SF44">
    <property type="entry name" value="RABENOSYN-5"/>
    <property type="match status" value="1"/>
</dbReference>
<dbReference type="InterPro" id="IPR013083">
    <property type="entry name" value="Znf_RING/FYVE/PHD"/>
</dbReference>
<dbReference type="InterPro" id="IPR011011">
    <property type="entry name" value="Znf_FYVE_PHD"/>
</dbReference>